<dbReference type="Gene3D" id="3.40.390.10">
    <property type="entry name" value="Collagenase (Catalytic Domain)"/>
    <property type="match status" value="1"/>
</dbReference>
<keyword evidence="2" id="KW-0472">Membrane</keyword>
<dbReference type="EMBL" id="AXCW01000078">
    <property type="protein sequence ID" value="EYR63645.1"/>
    <property type="molecule type" value="Genomic_DNA"/>
</dbReference>
<proteinExistence type="predicted"/>
<keyword evidence="4" id="KW-1185">Reference proteome</keyword>
<evidence type="ECO:0000313" key="3">
    <source>
        <dbReference type="EMBL" id="EYR63645.1"/>
    </source>
</evidence>
<dbReference type="SUPFAM" id="SSF55486">
    <property type="entry name" value="Metalloproteases ('zincins'), catalytic domain"/>
    <property type="match status" value="1"/>
</dbReference>
<dbReference type="GO" id="GO:0008237">
    <property type="term" value="F:metallopeptidase activity"/>
    <property type="evidence" value="ECO:0007669"/>
    <property type="project" value="InterPro"/>
</dbReference>
<feature type="transmembrane region" description="Helical" evidence="2">
    <location>
        <begin position="37"/>
        <end position="58"/>
    </location>
</feature>
<evidence type="ECO:0000256" key="1">
    <source>
        <dbReference type="SAM" id="MobiDB-lite"/>
    </source>
</evidence>
<keyword evidence="2" id="KW-1133">Transmembrane helix</keyword>
<dbReference type="RefSeq" id="WP_052022704.1">
    <property type="nucleotide sequence ID" value="NZ_AXCW01000078.1"/>
</dbReference>
<evidence type="ECO:0000313" key="4">
    <source>
        <dbReference type="Proteomes" id="UP000019753"/>
    </source>
</evidence>
<feature type="region of interest" description="Disordered" evidence="1">
    <location>
        <begin position="73"/>
        <end position="108"/>
    </location>
</feature>
<evidence type="ECO:0000256" key="2">
    <source>
        <dbReference type="SAM" id="Phobius"/>
    </source>
</evidence>
<organism evidence="3 4">
    <name type="scientific">Actinotalea ferrariae CF5-4</name>
    <dbReference type="NCBI Taxonomy" id="948458"/>
    <lineage>
        <taxon>Bacteria</taxon>
        <taxon>Bacillati</taxon>
        <taxon>Actinomycetota</taxon>
        <taxon>Actinomycetes</taxon>
        <taxon>Micrococcales</taxon>
        <taxon>Cellulomonadaceae</taxon>
        <taxon>Actinotalea</taxon>
    </lineage>
</organism>
<dbReference type="InterPro" id="IPR024079">
    <property type="entry name" value="MetalloPept_cat_dom_sf"/>
</dbReference>
<dbReference type="Proteomes" id="UP000019753">
    <property type="component" value="Unassembled WGS sequence"/>
</dbReference>
<accession>A0A021VUC1</accession>
<sequence length="314" mass="33575">MPPAEAEELHAVRPIPSVAPTPVTSVPWSPPQQQSVLRLPFVVALFAVLVAAVLWNAVTGLADRDRSAVAAAPHAGAVPSELEDADDARPRSSLTRLPSPGVDEEPTRLLPAPALPQARGSYAFLFLQDRSPEPVTWSPCRPIRYVINPAGAPDGFAEQVRAVTDELTTATGLVFVDDGTTTETPTLRRAPFQPDRYGDRWAPVLIGFADERGITTLADAVGVATPQVVTVDGTTHLVTGGIYLDTELLEGWRPWGEEPYVSVLRHEFGHALGLDHVDDDGQVMSGSGRHPADFRDGDLRGLAILGTGRCAPDL</sequence>
<reference evidence="3 4" key="1">
    <citation type="submission" date="2014-01" db="EMBL/GenBank/DDBJ databases">
        <title>Actinotalea ferrariae CF5-4.</title>
        <authorList>
            <person name="Chen F."/>
            <person name="Li Y."/>
            <person name="Wang G."/>
        </authorList>
    </citation>
    <scope>NUCLEOTIDE SEQUENCE [LARGE SCALE GENOMIC DNA]</scope>
    <source>
        <strain evidence="3 4">CF5-4</strain>
    </source>
</reference>
<dbReference type="OrthoDB" id="4297752at2"/>
<gene>
    <name evidence="3" type="ORF">N866_19110</name>
</gene>
<protein>
    <submittedName>
        <fullName evidence="3">Peptidase M10A and M12B matrixin and adamalysin</fullName>
    </submittedName>
</protein>
<keyword evidence="2" id="KW-0812">Transmembrane</keyword>
<comment type="caution">
    <text evidence="3">The sequence shown here is derived from an EMBL/GenBank/DDBJ whole genome shotgun (WGS) entry which is preliminary data.</text>
</comment>
<dbReference type="AlphaFoldDB" id="A0A021VUC1"/>
<name>A0A021VUC1_9CELL</name>